<dbReference type="GO" id="GO:0016787">
    <property type="term" value="F:hydrolase activity"/>
    <property type="evidence" value="ECO:0007669"/>
    <property type="project" value="UniProtKB-KW"/>
</dbReference>
<organism evidence="2">
    <name type="scientific">Callosobruchus maculatus</name>
    <name type="common">Southern cowpea weevil</name>
    <name type="synonym">Pulse bruchid</name>
    <dbReference type="NCBI Taxonomy" id="64391"/>
    <lineage>
        <taxon>Eukaryota</taxon>
        <taxon>Metazoa</taxon>
        <taxon>Ecdysozoa</taxon>
        <taxon>Arthropoda</taxon>
        <taxon>Hexapoda</taxon>
        <taxon>Insecta</taxon>
        <taxon>Pterygota</taxon>
        <taxon>Neoptera</taxon>
        <taxon>Endopterygota</taxon>
        <taxon>Coleoptera</taxon>
        <taxon>Polyphaga</taxon>
        <taxon>Cucujiformia</taxon>
        <taxon>Chrysomeloidea</taxon>
        <taxon>Chrysomelidae</taxon>
        <taxon>Bruchinae</taxon>
        <taxon>Bruchini</taxon>
        <taxon>Callosobruchus</taxon>
    </lineage>
</organism>
<evidence type="ECO:0000256" key="1">
    <source>
        <dbReference type="SAM" id="SignalP"/>
    </source>
</evidence>
<dbReference type="SUPFAM" id="SSF51445">
    <property type="entry name" value="(Trans)glycosidases"/>
    <property type="match status" value="1"/>
</dbReference>
<keyword evidence="1" id="KW-0732">Signal</keyword>
<dbReference type="PANTHER" id="PTHR37398">
    <property type="entry name" value="ENDO-BETA-1,4-MANNANASE"/>
    <property type="match status" value="1"/>
</dbReference>
<gene>
    <name evidence="2" type="primary">GH5-2</name>
</gene>
<feature type="chain" id="PRO_5003218320" evidence="1">
    <location>
        <begin position="24"/>
        <end position="377"/>
    </location>
</feature>
<dbReference type="Gene3D" id="3.20.20.80">
    <property type="entry name" value="Glycosidases"/>
    <property type="match status" value="1"/>
</dbReference>
<keyword evidence="2" id="KW-0378">Hydrolase</keyword>
<feature type="signal peptide" evidence="1">
    <location>
        <begin position="1"/>
        <end position="23"/>
    </location>
</feature>
<proteinExistence type="evidence at transcript level"/>
<name>E7CIR0_CALMS</name>
<accession>E7CIR0</accession>
<sequence length="377" mass="42544">MSTIKMKVVLAFLVIFGVHSIDAFLSVRNTSFYYGNDKVFLSGANLAWIYFGSDFGSGGYAKVRSAYESAIDDISSHGGNAMRVWLHADGRYSPKWDQDGFATGEDTQSLIEDLGLMLDYAASKNVFIVLTLWTLEGTPKPMMHLYYQEDRLQAYLDRVLKPLVAGLKDKKALAAWDLVNEPMGSLSQTHKDPNPCYDTTHLKDTGAGWANETIEYEKILKLINWHADAIKSVDPKALVTSADNGEFTTTTVCEKCRDHYTDECLIGAGGRAKGTIDFYALHSYTWEGRYQPTSPFKHNFDFYNSKKPYLMEEFSTTNSESHSPSWNYHHIYEGGFGGILSWQYNQWGKWVDSKESMFEGMASIRNLTSNGKIDIKL</sequence>
<dbReference type="EMBL" id="HM175767">
    <property type="protein sequence ID" value="ADU33272.1"/>
    <property type="molecule type" value="mRNA"/>
</dbReference>
<reference evidence="2" key="1">
    <citation type="journal article" date="2010" name="PLoS ONE">
        <title>Diversity of beetle genes encoding novel plant cell wall degrading enzymes.</title>
        <authorList>
            <person name="Pauchet Y."/>
            <person name="Wilkinson P."/>
            <person name="Chauhan R."/>
            <person name="Ffrench-Constant R.H."/>
        </authorList>
    </citation>
    <scope>NUCLEOTIDE SEQUENCE</scope>
    <source>
        <tissue evidence="2">Whole larvae</tissue>
    </source>
</reference>
<dbReference type="AlphaFoldDB" id="E7CIR0"/>
<dbReference type="PANTHER" id="PTHR37398:SF3">
    <property type="entry name" value="GLYCOSIDE HYDROLASE FAMILY 5 DOMAIN-CONTAINING PROTEIN"/>
    <property type="match status" value="1"/>
</dbReference>
<dbReference type="InterPro" id="IPR017853">
    <property type="entry name" value="GH"/>
</dbReference>
<evidence type="ECO:0000313" key="2">
    <source>
        <dbReference type="EMBL" id="ADU33272.1"/>
    </source>
</evidence>
<protein>
    <submittedName>
        <fullName evidence="2">Glycoside hydrolase family protein 5</fullName>
    </submittedName>
</protein>